<accession>A0A5S5C4B3</accession>
<comment type="caution">
    <text evidence="1">The sequence shown here is derived from an EMBL/GenBank/DDBJ whole genome shotgun (WGS) entry which is preliminary data.</text>
</comment>
<dbReference type="InterPro" id="IPR029069">
    <property type="entry name" value="HotDog_dom_sf"/>
</dbReference>
<sequence length="154" mass="17128">MTITPRKLNLFSLFKLPSAWLCGVRVKSIDDEQCTVSVTHKWINQNPFNSMFWAVQGMAAELSTGALVVGYIEDSKKKISMLVAQNNATFTKKATGRITFQCTDGSLIKEGIQRAIATGEGQTVWMRSVGKNSEGIEVSQFNFEWTIKVKQSTV</sequence>
<gene>
    <name evidence="1" type="ORF">BD809_10641</name>
</gene>
<dbReference type="Proteomes" id="UP000324376">
    <property type="component" value="Unassembled WGS sequence"/>
</dbReference>
<dbReference type="SUPFAM" id="SSF54637">
    <property type="entry name" value="Thioesterase/thiol ester dehydrase-isomerase"/>
    <property type="match status" value="1"/>
</dbReference>
<dbReference type="EMBL" id="VNHU01000006">
    <property type="protein sequence ID" value="TYP72793.1"/>
    <property type="molecule type" value="Genomic_DNA"/>
</dbReference>
<dbReference type="Pfam" id="PF14539">
    <property type="entry name" value="DUF4442"/>
    <property type="match status" value="1"/>
</dbReference>
<proteinExistence type="predicted"/>
<evidence type="ECO:0000313" key="1">
    <source>
        <dbReference type="EMBL" id="TYP72793.1"/>
    </source>
</evidence>
<protein>
    <submittedName>
        <fullName evidence="1">Uncharacterized protein DUF4442</fullName>
    </submittedName>
</protein>
<keyword evidence="2" id="KW-1185">Reference proteome</keyword>
<evidence type="ECO:0000313" key="2">
    <source>
        <dbReference type="Proteomes" id="UP000324376"/>
    </source>
</evidence>
<dbReference type="InterPro" id="IPR027961">
    <property type="entry name" value="DUF4442"/>
</dbReference>
<dbReference type="OrthoDB" id="9153186at2"/>
<name>A0A5S5C4B3_9FLAO</name>
<reference evidence="1 2" key="1">
    <citation type="submission" date="2019-07" db="EMBL/GenBank/DDBJ databases">
        <title>Genomic Encyclopedia of Archaeal and Bacterial Type Strains, Phase II (KMG-II): from individual species to whole genera.</title>
        <authorList>
            <person name="Goeker M."/>
        </authorList>
    </citation>
    <scope>NUCLEOTIDE SEQUENCE [LARGE SCALE GENOMIC DNA]</scope>
    <source>
        <strain evidence="1 2">DSM 17527</strain>
    </source>
</reference>
<dbReference type="AlphaFoldDB" id="A0A5S5C4B3"/>
<dbReference type="Gene3D" id="3.10.129.10">
    <property type="entry name" value="Hotdog Thioesterase"/>
    <property type="match status" value="1"/>
</dbReference>
<organism evidence="1 2">
    <name type="scientific">Aquimarina intermedia</name>
    <dbReference type="NCBI Taxonomy" id="350814"/>
    <lineage>
        <taxon>Bacteria</taxon>
        <taxon>Pseudomonadati</taxon>
        <taxon>Bacteroidota</taxon>
        <taxon>Flavobacteriia</taxon>
        <taxon>Flavobacteriales</taxon>
        <taxon>Flavobacteriaceae</taxon>
        <taxon>Aquimarina</taxon>
    </lineage>
</organism>
<dbReference type="RefSeq" id="WP_148782830.1">
    <property type="nucleotide sequence ID" value="NZ_VNHU01000006.1"/>
</dbReference>